<dbReference type="AlphaFoldDB" id="A0A1G8FR56"/>
<name>A0A1G8FR56_9SPHI</name>
<gene>
    <name evidence="1" type="ORF">SAMN05192573_11336</name>
</gene>
<organism evidence="1 2">
    <name type="scientific">Mucilaginibacter gossypii</name>
    <dbReference type="NCBI Taxonomy" id="551996"/>
    <lineage>
        <taxon>Bacteria</taxon>
        <taxon>Pseudomonadati</taxon>
        <taxon>Bacteroidota</taxon>
        <taxon>Sphingobacteriia</taxon>
        <taxon>Sphingobacteriales</taxon>
        <taxon>Sphingobacteriaceae</taxon>
        <taxon>Mucilaginibacter</taxon>
    </lineage>
</organism>
<dbReference type="Proteomes" id="UP000199705">
    <property type="component" value="Unassembled WGS sequence"/>
</dbReference>
<evidence type="ECO:0000313" key="2">
    <source>
        <dbReference type="Proteomes" id="UP000199705"/>
    </source>
</evidence>
<dbReference type="EMBL" id="FNCG01000013">
    <property type="protein sequence ID" value="SDH84632.1"/>
    <property type="molecule type" value="Genomic_DNA"/>
</dbReference>
<accession>A0A1G8FR56</accession>
<dbReference type="STRING" id="551996.SAMN05192573_11336"/>
<keyword evidence="2" id="KW-1185">Reference proteome</keyword>
<sequence length="79" mass="8987">MVCNTRREGAQVPKTGWPAIRPQRGMMIMENLKNGGIQRSLLIVDETLANLLPLLIVQNGYEQYYSILLLNIFKISLIN</sequence>
<proteinExistence type="predicted"/>
<reference evidence="2" key="1">
    <citation type="submission" date="2016-10" db="EMBL/GenBank/DDBJ databases">
        <authorList>
            <person name="Varghese N."/>
            <person name="Submissions S."/>
        </authorList>
    </citation>
    <scope>NUCLEOTIDE SEQUENCE [LARGE SCALE GENOMIC DNA]</scope>
    <source>
        <strain evidence="2">Gh-67</strain>
    </source>
</reference>
<evidence type="ECO:0000313" key="1">
    <source>
        <dbReference type="EMBL" id="SDH84632.1"/>
    </source>
</evidence>
<protein>
    <submittedName>
        <fullName evidence="1">Uncharacterized protein</fullName>
    </submittedName>
</protein>